<organism evidence="2 3">
    <name type="scientific">Bacteroides muris</name>
    <name type="common">ex Fokt et al. 2023</name>
    <dbReference type="NCBI Taxonomy" id="2937417"/>
    <lineage>
        <taxon>Bacteria</taxon>
        <taxon>Pseudomonadati</taxon>
        <taxon>Bacteroidota</taxon>
        <taxon>Bacteroidia</taxon>
        <taxon>Bacteroidales</taxon>
        <taxon>Bacteroidaceae</taxon>
        <taxon>Bacteroides</taxon>
    </lineage>
</organism>
<feature type="transmembrane region" description="Helical" evidence="1">
    <location>
        <begin position="6"/>
        <end position="28"/>
    </location>
</feature>
<protein>
    <submittedName>
        <fullName evidence="2">Helix-turn-helix domain-containing protein</fullName>
    </submittedName>
</protein>
<dbReference type="EMBL" id="JAMZED010000003">
    <property type="protein sequence ID" value="MCR6503553.1"/>
    <property type="molecule type" value="Genomic_DNA"/>
</dbReference>
<gene>
    <name evidence="2" type="ORF">M1B79_02410</name>
</gene>
<dbReference type="InterPro" id="IPR016032">
    <property type="entry name" value="Sig_transdc_resp-reg_C-effctor"/>
</dbReference>
<dbReference type="Gene3D" id="1.10.10.10">
    <property type="entry name" value="Winged helix-like DNA-binding domain superfamily/Winged helix DNA-binding domain"/>
    <property type="match status" value="1"/>
</dbReference>
<dbReference type="AlphaFoldDB" id="A0A9X2SS57"/>
<dbReference type="RefSeq" id="WP_257930624.1">
    <property type="nucleotide sequence ID" value="NZ_JAMZED010000003.1"/>
</dbReference>
<evidence type="ECO:0000256" key="1">
    <source>
        <dbReference type="SAM" id="Phobius"/>
    </source>
</evidence>
<feature type="transmembrane region" description="Helical" evidence="1">
    <location>
        <begin position="206"/>
        <end position="225"/>
    </location>
</feature>
<name>A0A9X2SS57_9BACE</name>
<comment type="caution">
    <text evidence="2">The sequence shown here is derived from an EMBL/GenBank/DDBJ whole genome shotgun (WGS) entry which is preliminary data.</text>
</comment>
<accession>A0A9X2SS57</accession>
<keyword evidence="1" id="KW-0472">Membrane</keyword>
<keyword evidence="1" id="KW-1133">Transmembrane helix</keyword>
<proteinExistence type="predicted"/>
<dbReference type="GO" id="GO:0006355">
    <property type="term" value="P:regulation of DNA-templated transcription"/>
    <property type="evidence" value="ECO:0007669"/>
    <property type="project" value="InterPro"/>
</dbReference>
<evidence type="ECO:0000313" key="2">
    <source>
        <dbReference type="EMBL" id="MCR6503553.1"/>
    </source>
</evidence>
<sequence length="364" mass="42171">MKKEYWQLLLIYAFIGIVAAGFTGCFLYQYRLEYWQTQARDVFHSALQEETQKWKDIPVFRHFSGNFQLDASIDIKREPIKLLLTSEYGQKEFWVPYEKHSRNMERSRDTRGVHSYLLHVSPLSADSLNLFWNNRLASMGFPGTTAVRISVSDWQEHESYAYSEDSLYLSESDSLFTYYLGLRCEVGMTGYLYHSCWMVLSRKDKVLLAVLVASCILLFFIQEYVSKVYHRLFVKEKHIVVEKEVPVVAGHGNPSRICQLEAGVYFDAASRLLKRGDDVVNLTPLLARLLQVFLDAEDYKLSNDEILHLLWPDGSGGSNKMYQSIRRLRDCLSLVSCCTIERGNFAYQLKIPHFIEENSGRIVS</sequence>
<keyword evidence="3" id="KW-1185">Reference proteome</keyword>
<dbReference type="Proteomes" id="UP001143192">
    <property type="component" value="Unassembled WGS sequence"/>
</dbReference>
<dbReference type="InterPro" id="IPR036388">
    <property type="entry name" value="WH-like_DNA-bd_sf"/>
</dbReference>
<dbReference type="PROSITE" id="PS51257">
    <property type="entry name" value="PROKAR_LIPOPROTEIN"/>
    <property type="match status" value="1"/>
</dbReference>
<dbReference type="SUPFAM" id="SSF46894">
    <property type="entry name" value="C-terminal effector domain of the bipartite response regulators"/>
    <property type="match status" value="1"/>
</dbReference>
<reference evidence="2" key="2">
    <citation type="submission" date="2022-04" db="EMBL/GenBank/DDBJ databases">
        <authorList>
            <person name="Fokt H."/>
            <person name="Baines J."/>
        </authorList>
    </citation>
    <scope>NUCLEOTIDE SEQUENCE</scope>
    <source>
        <strain evidence="2">KH365_2</strain>
    </source>
</reference>
<reference evidence="2" key="1">
    <citation type="journal article" date="2022" name="Arch. Microbiol.">
        <title>Bacteroides muris sp. nov. isolated from the cecum of wild-derived house mice.</title>
        <authorList>
            <person name="Fokt H."/>
            <person name="Unni R."/>
            <person name="Repnik U."/>
            <person name="Schmitz R.A."/>
            <person name="Bramkamp M."/>
            <person name="Baines J.F."/>
            <person name="Unterweger D."/>
        </authorList>
    </citation>
    <scope>NUCLEOTIDE SEQUENCE</scope>
    <source>
        <strain evidence="2">KH365_2</strain>
    </source>
</reference>
<keyword evidence="1" id="KW-0812">Transmembrane</keyword>
<dbReference type="GO" id="GO:0003677">
    <property type="term" value="F:DNA binding"/>
    <property type="evidence" value="ECO:0007669"/>
    <property type="project" value="InterPro"/>
</dbReference>
<evidence type="ECO:0000313" key="3">
    <source>
        <dbReference type="Proteomes" id="UP001143192"/>
    </source>
</evidence>